<reference evidence="3" key="1">
    <citation type="submission" date="2018-05" db="EMBL/GenBank/DDBJ databases">
        <authorList>
            <person name="Lanie J.A."/>
            <person name="Ng W.-L."/>
            <person name="Kazmierczak K.M."/>
            <person name="Andrzejewski T.M."/>
            <person name="Davidsen T.M."/>
            <person name="Wayne K.J."/>
            <person name="Tettelin H."/>
            <person name="Glass J.I."/>
            <person name="Rusch D."/>
            <person name="Podicherti R."/>
            <person name="Tsui H.-C.T."/>
            <person name="Winkler M.E."/>
        </authorList>
    </citation>
    <scope>NUCLEOTIDE SEQUENCE</scope>
</reference>
<dbReference type="AlphaFoldDB" id="A0A381UHU7"/>
<feature type="transmembrane region" description="Helical" evidence="1">
    <location>
        <begin position="16"/>
        <end position="33"/>
    </location>
</feature>
<dbReference type="InterPro" id="IPR000620">
    <property type="entry name" value="EamA_dom"/>
</dbReference>
<dbReference type="InterPro" id="IPR037185">
    <property type="entry name" value="EmrE-like"/>
</dbReference>
<accession>A0A381UHU7</accession>
<dbReference type="GO" id="GO:0016020">
    <property type="term" value="C:membrane"/>
    <property type="evidence" value="ECO:0007669"/>
    <property type="project" value="InterPro"/>
</dbReference>
<dbReference type="PANTHER" id="PTHR22911:SF137">
    <property type="entry name" value="SOLUTE CARRIER FAMILY 35 MEMBER G2-RELATED"/>
    <property type="match status" value="1"/>
</dbReference>
<evidence type="ECO:0000313" key="3">
    <source>
        <dbReference type="EMBL" id="SVA27709.1"/>
    </source>
</evidence>
<sequence>MGKLTYDEGASPPTVVFFRLLTGSLSMGILSAWSHRKNLPSINSRPESSSTLHLPVLIVVTGISIAVMSLGYLGSVNYIPVSLSVLLFFTFPFWVLLINYFIYGVVPTRLKFLAFVIAFFGLALTLGPTWQDLDWRGIVLVLTGALGSAGMIIGGAKSSHLISMRNLVFFSNTVSVVFVGIILLLSDTFSLPQTPLGWVGIASICILFVLGQLFLFAATRHIGSAQTSIMLYLEPFVSIGAAMILLGERMELSQCLGVLVVISALFLASDLTHKFSFDSKNNL</sequence>
<keyword evidence="1" id="KW-1133">Transmembrane helix</keyword>
<organism evidence="3">
    <name type="scientific">marine metagenome</name>
    <dbReference type="NCBI Taxonomy" id="408172"/>
    <lineage>
        <taxon>unclassified sequences</taxon>
        <taxon>metagenomes</taxon>
        <taxon>ecological metagenomes</taxon>
    </lineage>
</organism>
<feature type="transmembrane region" description="Helical" evidence="1">
    <location>
        <begin position="110"/>
        <end position="129"/>
    </location>
</feature>
<evidence type="ECO:0000259" key="2">
    <source>
        <dbReference type="Pfam" id="PF00892"/>
    </source>
</evidence>
<dbReference type="EMBL" id="UINC01006468">
    <property type="protein sequence ID" value="SVA27709.1"/>
    <property type="molecule type" value="Genomic_DNA"/>
</dbReference>
<protein>
    <recommendedName>
        <fullName evidence="2">EamA domain-containing protein</fullName>
    </recommendedName>
</protein>
<keyword evidence="1" id="KW-0472">Membrane</keyword>
<keyword evidence="1" id="KW-0812">Transmembrane</keyword>
<feature type="transmembrane region" description="Helical" evidence="1">
    <location>
        <begin position="252"/>
        <end position="271"/>
    </location>
</feature>
<feature type="transmembrane region" description="Helical" evidence="1">
    <location>
        <begin position="54"/>
        <end position="73"/>
    </location>
</feature>
<feature type="transmembrane region" description="Helical" evidence="1">
    <location>
        <begin position="167"/>
        <end position="185"/>
    </location>
</feature>
<dbReference type="Pfam" id="PF00892">
    <property type="entry name" value="EamA"/>
    <property type="match status" value="2"/>
</dbReference>
<feature type="transmembrane region" description="Helical" evidence="1">
    <location>
        <begin position="197"/>
        <end position="217"/>
    </location>
</feature>
<name>A0A381UHU7_9ZZZZ</name>
<feature type="domain" description="EamA" evidence="2">
    <location>
        <begin position="9"/>
        <end position="126"/>
    </location>
</feature>
<feature type="domain" description="EamA" evidence="2">
    <location>
        <begin position="136"/>
        <end position="268"/>
    </location>
</feature>
<gene>
    <name evidence="3" type="ORF">METZ01_LOCUS80563</name>
</gene>
<dbReference type="PANTHER" id="PTHR22911">
    <property type="entry name" value="ACYL-MALONYL CONDENSING ENZYME-RELATED"/>
    <property type="match status" value="1"/>
</dbReference>
<dbReference type="SUPFAM" id="SSF103481">
    <property type="entry name" value="Multidrug resistance efflux transporter EmrE"/>
    <property type="match status" value="2"/>
</dbReference>
<feature type="transmembrane region" description="Helical" evidence="1">
    <location>
        <begin position="135"/>
        <end position="155"/>
    </location>
</feature>
<feature type="transmembrane region" description="Helical" evidence="1">
    <location>
        <begin position="229"/>
        <end position="246"/>
    </location>
</feature>
<proteinExistence type="predicted"/>
<evidence type="ECO:0000256" key="1">
    <source>
        <dbReference type="SAM" id="Phobius"/>
    </source>
</evidence>
<feature type="transmembrane region" description="Helical" evidence="1">
    <location>
        <begin position="79"/>
        <end position="103"/>
    </location>
</feature>